<feature type="region of interest" description="Disordered" evidence="1">
    <location>
        <begin position="99"/>
        <end position="122"/>
    </location>
</feature>
<feature type="compositionally biased region" description="Basic and acidic residues" evidence="1">
    <location>
        <begin position="109"/>
        <end position="122"/>
    </location>
</feature>
<name>A0A8S5M1M3_9CAUD</name>
<evidence type="ECO:0000313" key="2">
    <source>
        <dbReference type="EMBL" id="DAD75951.1"/>
    </source>
</evidence>
<dbReference type="EMBL" id="BK014793">
    <property type="protein sequence ID" value="DAD75951.1"/>
    <property type="molecule type" value="Genomic_DNA"/>
</dbReference>
<organism evidence="2">
    <name type="scientific">Siphoviridae sp. ctX926</name>
    <dbReference type="NCBI Taxonomy" id="2826366"/>
    <lineage>
        <taxon>Viruses</taxon>
        <taxon>Duplodnaviria</taxon>
        <taxon>Heunggongvirae</taxon>
        <taxon>Uroviricota</taxon>
        <taxon>Caudoviricetes</taxon>
    </lineage>
</organism>
<protein>
    <submittedName>
        <fullName evidence="2">Uncharacterized protein</fullName>
    </submittedName>
</protein>
<feature type="region of interest" description="Disordered" evidence="1">
    <location>
        <begin position="1"/>
        <end position="24"/>
    </location>
</feature>
<feature type="region of interest" description="Disordered" evidence="1">
    <location>
        <begin position="73"/>
        <end position="92"/>
    </location>
</feature>
<feature type="compositionally biased region" description="Low complexity" evidence="1">
    <location>
        <begin position="1"/>
        <end position="11"/>
    </location>
</feature>
<sequence>MGGRGSSSRMGAGKTGRSAASLDKKIENINTQLEKIVRSNGSAMNLPDRYYSLQRKRQGLEAQRRKLLDAKLKNRKSTDTSTTRRKFVNGYGEATTREITSASYKRSQRRLDKEIDNRFKGR</sequence>
<reference evidence="2" key="1">
    <citation type="journal article" date="2021" name="Proc. Natl. Acad. Sci. U.S.A.">
        <title>A Catalog of Tens of Thousands of Viruses from Human Metagenomes Reveals Hidden Associations with Chronic Diseases.</title>
        <authorList>
            <person name="Tisza M.J."/>
            <person name="Buck C.B."/>
        </authorList>
    </citation>
    <scope>NUCLEOTIDE SEQUENCE</scope>
    <source>
        <strain evidence="2">CtX926</strain>
    </source>
</reference>
<evidence type="ECO:0000256" key="1">
    <source>
        <dbReference type="SAM" id="MobiDB-lite"/>
    </source>
</evidence>
<accession>A0A8S5M1M3</accession>
<proteinExistence type="predicted"/>